<organism evidence="3 4">
    <name type="scientific">Adineta ricciae</name>
    <name type="common">Rotifer</name>
    <dbReference type="NCBI Taxonomy" id="249248"/>
    <lineage>
        <taxon>Eukaryota</taxon>
        <taxon>Metazoa</taxon>
        <taxon>Spiralia</taxon>
        <taxon>Gnathifera</taxon>
        <taxon>Rotifera</taxon>
        <taxon>Eurotatoria</taxon>
        <taxon>Bdelloidea</taxon>
        <taxon>Adinetida</taxon>
        <taxon>Adinetidae</taxon>
        <taxon>Adineta</taxon>
    </lineage>
</organism>
<name>A0A814PDK6_ADIRI</name>
<accession>A0A814PDK6</accession>
<dbReference type="OrthoDB" id="10001181at2759"/>
<gene>
    <name evidence="2" type="ORF">EDS130_LOCUS787</name>
    <name evidence="3" type="ORF">XAT740_LOCUS18466</name>
</gene>
<dbReference type="PROSITE" id="PS50181">
    <property type="entry name" value="FBOX"/>
    <property type="match status" value="1"/>
</dbReference>
<evidence type="ECO:0000313" key="4">
    <source>
        <dbReference type="Proteomes" id="UP000663828"/>
    </source>
</evidence>
<keyword evidence="4" id="KW-1185">Reference proteome</keyword>
<dbReference type="Proteomes" id="UP000663828">
    <property type="component" value="Unassembled WGS sequence"/>
</dbReference>
<dbReference type="InterPro" id="IPR001810">
    <property type="entry name" value="F-box_dom"/>
</dbReference>
<dbReference type="Proteomes" id="UP000663852">
    <property type="component" value="Unassembled WGS sequence"/>
</dbReference>
<protein>
    <recommendedName>
        <fullName evidence="1">F-box domain-containing protein</fullName>
    </recommendedName>
</protein>
<evidence type="ECO:0000313" key="3">
    <source>
        <dbReference type="EMBL" id="CAF1103210.1"/>
    </source>
</evidence>
<comment type="caution">
    <text evidence="3">The sequence shown here is derived from an EMBL/GenBank/DDBJ whole genome shotgun (WGS) entry which is preliminary data.</text>
</comment>
<dbReference type="AlphaFoldDB" id="A0A814PDK6"/>
<sequence length="563" mass="65915">MSLLKFPEEILLDIFEYFYFSELIYSFYDIMCVNPRFEELISTRLRSINLSKVDLRCMTKSQFLYMCRYFKSHLDSLDQIQHLILSNQYTFGQIRSFLSQLSFDQFIHLKKLHLIQPALDEYHILFPTRSTQLKHLILDNPECDDNGRVILIDEMDELVILTIQSDHSIQFRSQYNRIENLTLKKLNFLDLIGFSTFFPNLHYLDVTLTGTDIDLSQVHLPLLTILKLRSSRVPHDLCENFFLNLLQLRQLFYSNEIDCRKIPVVDGYRCEAFIKQLPLLEEFQLDLHLLNAHSTDICEITGSFQNAFYLSKNWNIVCESRINSNCFHIYSVPMEISAELSVTTDSFVSSPVLPIDNLYGNVQHLKLNMTANWPLVTRFFPSVDSLELSQLNHSRMIPTISIISYLNKSIFLSKLNKLILPSPCHFDDTLLCYLLQQSAPNISNLEISCHYLLRLIKEEKLQSPLPIRILTLRDDYLPISDQELFINFFKPSLTCLSLFLQNNNSLSDTIQSFLDKFRLLFSLDILLNDLVSMLIHVQLCQMLQQRPKASAELRPMNIRIWQK</sequence>
<reference evidence="3" key="1">
    <citation type="submission" date="2021-02" db="EMBL/GenBank/DDBJ databases">
        <authorList>
            <person name="Nowell W R."/>
        </authorList>
    </citation>
    <scope>NUCLEOTIDE SEQUENCE</scope>
</reference>
<feature type="domain" description="F-box" evidence="1">
    <location>
        <begin position="1"/>
        <end position="53"/>
    </location>
</feature>
<dbReference type="EMBL" id="CAJNOR010001233">
    <property type="protein sequence ID" value="CAF1103210.1"/>
    <property type="molecule type" value="Genomic_DNA"/>
</dbReference>
<dbReference type="EMBL" id="CAJNOJ010000002">
    <property type="protein sequence ID" value="CAF0727012.1"/>
    <property type="molecule type" value="Genomic_DNA"/>
</dbReference>
<proteinExistence type="predicted"/>
<evidence type="ECO:0000313" key="2">
    <source>
        <dbReference type="EMBL" id="CAF0727012.1"/>
    </source>
</evidence>
<dbReference type="SUPFAM" id="SSF52047">
    <property type="entry name" value="RNI-like"/>
    <property type="match status" value="1"/>
</dbReference>
<evidence type="ECO:0000259" key="1">
    <source>
        <dbReference type="PROSITE" id="PS50181"/>
    </source>
</evidence>